<organism evidence="10">
    <name type="scientific">Anisakis simplex</name>
    <name type="common">Herring worm</name>
    <dbReference type="NCBI Taxonomy" id="6269"/>
    <lineage>
        <taxon>Eukaryota</taxon>
        <taxon>Metazoa</taxon>
        <taxon>Ecdysozoa</taxon>
        <taxon>Nematoda</taxon>
        <taxon>Chromadorea</taxon>
        <taxon>Rhabditida</taxon>
        <taxon>Spirurina</taxon>
        <taxon>Ascaridomorpha</taxon>
        <taxon>Ascaridoidea</taxon>
        <taxon>Anisakidae</taxon>
        <taxon>Anisakis</taxon>
        <taxon>Anisakis simplex complex</taxon>
    </lineage>
</organism>
<gene>
    <name evidence="8" type="ORF">ASIM_LOCUS10916</name>
</gene>
<dbReference type="GO" id="GO:0016020">
    <property type="term" value="C:membrane"/>
    <property type="evidence" value="ECO:0007669"/>
    <property type="project" value="UniProtKB-SubCell"/>
</dbReference>
<dbReference type="OrthoDB" id="9994280at2759"/>
<evidence type="ECO:0000313" key="10">
    <source>
        <dbReference type="WBParaSite" id="ASIM_0001135801-mRNA-1"/>
    </source>
</evidence>
<dbReference type="Proteomes" id="UP000267096">
    <property type="component" value="Unassembled WGS sequence"/>
</dbReference>
<keyword evidence="5 7" id="KW-0472">Membrane</keyword>
<evidence type="ECO:0000256" key="7">
    <source>
        <dbReference type="SAM" id="Phobius"/>
    </source>
</evidence>
<proteinExistence type="inferred from homology"/>
<evidence type="ECO:0000256" key="6">
    <source>
        <dbReference type="SAM" id="MobiDB-lite"/>
    </source>
</evidence>
<evidence type="ECO:0000256" key="5">
    <source>
        <dbReference type="ARBA" id="ARBA00023136"/>
    </source>
</evidence>
<reference evidence="10" key="1">
    <citation type="submission" date="2016-04" db="UniProtKB">
        <authorList>
            <consortium name="WormBaseParasite"/>
        </authorList>
    </citation>
    <scope>IDENTIFICATION</scope>
</reference>
<comment type="subcellular location">
    <subcellularLocation>
        <location evidence="1">Membrane</location>
        <topology evidence="1">Multi-pass membrane protein</topology>
    </subcellularLocation>
</comment>
<dbReference type="PANTHER" id="PTHR31815">
    <property type="entry name" value="AGAP005329-PA"/>
    <property type="match status" value="1"/>
</dbReference>
<keyword evidence="4 7" id="KW-1133">Transmembrane helix</keyword>
<accession>A0A158PN98</accession>
<feature type="transmembrane region" description="Helical" evidence="7">
    <location>
        <begin position="31"/>
        <end position="51"/>
    </location>
</feature>
<comment type="similarity">
    <text evidence="2">Belongs to the TMEM200 family.</text>
</comment>
<dbReference type="AlphaFoldDB" id="A0A158PN98"/>
<dbReference type="EMBL" id="UYRR01031026">
    <property type="protein sequence ID" value="VDK43921.1"/>
    <property type="molecule type" value="Genomic_DNA"/>
</dbReference>
<feature type="transmembrane region" description="Helical" evidence="7">
    <location>
        <begin position="85"/>
        <end position="106"/>
    </location>
</feature>
<evidence type="ECO:0000256" key="1">
    <source>
        <dbReference type="ARBA" id="ARBA00004141"/>
    </source>
</evidence>
<sequence length="393" mass="44003">MMKNLFLFFEVKAEFGVDWDCQKTLWAACRAVVFGAIVIVVGMLMTVVGYFDVDLAQEEKYNEETGEKEFIVNLSKRYQLKSLQYVGPVLMGIGSFILIIACVITLESRDKHTQIIHEESKELRKKQSEALQAEQDVECVHKQLRTVTQIGSWKPAYLQLPRIDSNDSRFSLERKFSSTSCIPQLLQTADTRKLYDRLLEDYYNEIYHEIPKNDSERIDTSLPADGNRCEEEVTKQSVVAEVHVPPCNSLSSSNSANASSVSPSGCNQTAEDQHQIRTDSVSVNHIQHTMQQTHNIQSTSQQDTSTQIVNLQSGDIPFIENTSNAVTKFRSSLTVVHDQKTAPIAEIDADLHSFTSSSSPNSPQSIGSIKAVCKSLLEPKPQSCTLANGMEMR</sequence>
<name>A0A158PN98_ANISI</name>
<evidence type="ECO:0000313" key="8">
    <source>
        <dbReference type="EMBL" id="VDK43921.1"/>
    </source>
</evidence>
<keyword evidence="9" id="KW-1185">Reference proteome</keyword>
<evidence type="ECO:0000256" key="4">
    <source>
        <dbReference type="ARBA" id="ARBA00022989"/>
    </source>
</evidence>
<evidence type="ECO:0000313" key="9">
    <source>
        <dbReference type="Proteomes" id="UP000267096"/>
    </source>
</evidence>
<feature type="region of interest" description="Disordered" evidence="6">
    <location>
        <begin position="249"/>
        <end position="275"/>
    </location>
</feature>
<dbReference type="WBParaSite" id="ASIM_0001135801-mRNA-1">
    <property type="protein sequence ID" value="ASIM_0001135801-mRNA-1"/>
    <property type="gene ID" value="ASIM_0001135801"/>
</dbReference>
<evidence type="ECO:0000256" key="2">
    <source>
        <dbReference type="ARBA" id="ARBA00005308"/>
    </source>
</evidence>
<dbReference type="InterPro" id="IPR018787">
    <property type="entry name" value="DUF2371_TMEM200"/>
</dbReference>
<dbReference type="Pfam" id="PF10177">
    <property type="entry name" value="DUF2371"/>
    <property type="match status" value="1"/>
</dbReference>
<keyword evidence="3 7" id="KW-0812">Transmembrane</keyword>
<evidence type="ECO:0000256" key="3">
    <source>
        <dbReference type="ARBA" id="ARBA00022692"/>
    </source>
</evidence>
<feature type="compositionally biased region" description="Low complexity" evidence="6">
    <location>
        <begin position="249"/>
        <end position="264"/>
    </location>
</feature>
<protein>
    <submittedName>
        <fullName evidence="10">Transmembrane protein 200B</fullName>
    </submittedName>
</protein>
<dbReference type="PANTHER" id="PTHR31815:SF1">
    <property type="entry name" value="TRANSMEMBRANE PROTEIN 200C"/>
    <property type="match status" value="1"/>
</dbReference>
<reference evidence="8 9" key="2">
    <citation type="submission" date="2018-11" db="EMBL/GenBank/DDBJ databases">
        <authorList>
            <consortium name="Pathogen Informatics"/>
        </authorList>
    </citation>
    <scope>NUCLEOTIDE SEQUENCE [LARGE SCALE GENOMIC DNA]</scope>
</reference>